<evidence type="ECO:0000256" key="2">
    <source>
        <dbReference type="ARBA" id="ARBA00023136"/>
    </source>
</evidence>
<dbReference type="PANTHER" id="PTHR37042">
    <property type="entry name" value="OUTER MEMBRANE PROTEIN RV1973"/>
    <property type="match status" value="1"/>
</dbReference>
<evidence type="ECO:0000313" key="5">
    <source>
        <dbReference type="Proteomes" id="UP001501057"/>
    </source>
</evidence>
<dbReference type="PANTHER" id="PTHR37042:SF4">
    <property type="entry name" value="OUTER MEMBRANE PROTEIN RV1973"/>
    <property type="match status" value="1"/>
</dbReference>
<evidence type="ECO:0000313" key="4">
    <source>
        <dbReference type="EMBL" id="GAA1727059.1"/>
    </source>
</evidence>
<dbReference type="Proteomes" id="UP001501057">
    <property type="component" value="Unassembled WGS sequence"/>
</dbReference>
<name>A0ABN2JH33_9ACTN</name>
<feature type="transmembrane region" description="Helical" evidence="3">
    <location>
        <begin position="24"/>
        <end position="46"/>
    </location>
</feature>
<evidence type="ECO:0008006" key="6">
    <source>
        <dbReference type="Google" id="ProtNLM"/>
    </source>
</evidence>
<evidence type="ECO:0000256" key="1">
    <source>
        <dbReference type="ARBA" id="ARBA00004370"/>
    </source>
</evidence>
<keyword evidence="5" id="KW-1185">Reference proteome</keyword>
<evidence type="ECO:0000256" key="3">
    <source>
        <dbReference type="SAM" id="Phobius"/>
    </source>
</evidence>
<protein>
    <recommendedName>
        <fullName evidence="6">Mce-associated membrane protein</fullName>
    </recommendedName>
</protein>
<organism evidence="4 5">
    <name type="scientific">Aeromicrobium alkaliterrae</name>
    <dbReference type="NCBI Taxonomy" id="302168"/>
    <lineage>
        <taxon>Bacteria</taxon>
        <taxon>Bacillati</taxon>
        <taxon>Actinomycetota</taxon>
        <taxon>Actinomycetes</taxon>
        <taxon>Propionibacteriales</taxon>
        <taxon>Nocardioidaceae</taxon>
        <taxon>Aeromicrobium</taxon>
    </lineage>
</organism>
<proteinExistence type="predicted"/>
<keyword evidence="2 3" id="KW-0472">Membrane</keyword>
<comment type="caution">
    <text evidence="4">The sequence shown here is derived from an EMBL/GenBank/DDBJ whole genome shotgun (WGS) entry which is preliminary data.</text>
</comment>
<keyword evidence="3" id="KW-0812">Transmembrane</keyword>
<accession>A0ABN2JH33</accession>
<keyword evidence="3" id="KW-1133">Transmembrane helix</keyword>
<reference evidence="4 5" key="1">
    <citation type="journal article" date="2019" name="Int. J. Syst. Evol. Microbiol.">
        <title>The Global Catalogue of Microorganisms (GCM) 10K type strain sequencing project: providing services to taxonomists for standard genome sequencing and annotation.</title>
        <authorList>
            <consortium name="The Broad Institute Genomics Platform"/>
            <consortium name="The Broad Institute Genome Sequencing Center for Infectious Disease"/>
            <person name="Wu L."/>
            <person name="Ma J."/>
        </authorList>
    </citation>
    <scope>NUCLEOTIDE SEQUENCE [LARGE SCALE GENOMIC DNA]</scope>
    <source>
        <strain evidence="4 5">JCM 13518</strain>
    </source>
</reference>
<dbReference type="RefSeq" id="WP_344197321.1">
    <property type="nucleotide sequence ID" value="NZ_BAAAME010000002.1"/>
</dbReference>
<dbReference type="EMBL" id="BAAAME010000002">
    <property type="protein sequence ID" value="GAA1727059.1"/>
    <property type="molecule type" value="Genomic_DNA"/>
</dbReference>
<gene>
    <name evidence="4" type="ORF">GCM10009710_04650</name>
</gene>
<comment type="subcellular location">
    <subcellularLocation>
        <location evidence="1">Membrane</location>
    </subcellularLocation>
</comment>
<sequence>MTRAPASVASDVARRLRQRDRSPWVVGLAVALVVALVALAVVTWQWRADVRTHQAETDARTTAEERTTQLLTWTASTLDADAAWADDGATADFRTDYDVILDGLRDTYGALGASSTGTVLASSPRATSADQVEVTLFARQSVARASAEAPTCVLSSIVLTMVRDDGAWLVDHLEAPGDPVQVPC</sequence>